<name>A0A151IFE4_9HYME</name>
<evidence type="ECO:0000313" key="3">
    <source>
        <dbReference type="Proteomes" id="UP000078542"/>
    </source>
</evidence>
<protein>
    <submittedName>
        <fullName evidence="2">Uncharacterized protein</fullName>
    </submittedName>
</protein>
<dbReference type="EMBL" id="KQ977796">
    <property type="protein sequence ID" value="KYM99622.1"/>
    <property type="molecule type" value="Genomic_DNA"/>
</dbReference>
<dbReference type="Proteomes" id="UP000078542">
    <property type="component" value="Unassembled WGS sequence"/>
</dbReference>
<keyword evidence="3" id="KW-1185">Reference proteome</keyword>
<proteinExistence type="predicted"/>
<sequence>MRGFASLCLFPSVIHSGVFSGKKAGERVLGFVELARVAEASHRQSSARFRGVAVADGIISRISGALNRAGREEGKKEETETEEKSKAEVRNDIVSIQLSGVVTIGLTEVSRSDRTRPCRAERKDVEVEVAIAVAGGSQEFASKNH</sequence>
<feature type="compositionally biased region" description="Basic and acidic residues" evidence="1">
    <location>
        <begin position="69"/>
        <end position="87"/>
    </location>
</feature>
<reference evidence="2 3" key="1">
    <citation type="submission" date="2016-03" db="EMBL/GenBank/DDBJ databases">
        <title>Cyphomyrmex costatus WGS genome.</title>
        <authorList>
            <person name="Nygaard S."/>
            <person name="Hu H."/>
            <person name="Boomsma J."/>
            <person name="Zhang G."/>
        </authorList>
    </citation>
    <scope>NUCLEOTIDE SEQUENCE [LARGE SCALE GENOMIC DNA]</scope>
    <source>
        <strain evidence="2">MS0001</strain>
        <tissue evidence="2">Whole body</tissue>
    </source>
</reference>
<dbReference type="AlphaFoldDB" id="A0A151IFE4"/>
<feature type="region of interest" description="Disordered" evidence="1">
    <location>
        <begin position="68"/>
        <end position="87"/>
    </location>
</feature>
<gene>
    <name evidence="2" type="ORF">ALC62_09624</name>
</gene>
<accession>A0A151IFE4</accession>
<evidence type="ECO:0000256" key="1">
    <source>
        <dbReference type="SAM" id="MobiDB-lite"/>
    </source>
</evidence>
<evidence type="ECO:0000313" key="2">
    <source>
        <dbReference type="EMBL" id="KYM99622.1"/>
    </source>
</evidence>
<organism evidence="2 3">
    <name type="scientific">Cyphomyrmex costatus</name>
    <dbReference type="NCBI Taxonomy" id="456900"/>
    <lineage>
        <taxon>Eukaryota</taxon>
        <taxon>Metazoa</taxon>
        <taxon>Ecdysozoa</taxon>
        <taxon>Arthropoda</taxon>
        <taxon>Hexapoda</taxon>
        <taxon>Insecta</taxon>
        <taxon>Pterygota</taxon>
        <taxon>Neoptera</taxon>
        <taxon>Endopterygota</taxon>
        <taxon>Hymenoptera</taxon>
        <taxon>Apocrita</taxon>
        <taxon>Aculeata</taxon>
        <taxon>Formicoidea</taxon>
        <taxon>Formicidae</taxon>
        <taxon>Myrmicinae</taxon>
        <taxon>Cyphomyrmex</taxon>
    </lineage>
</organism>